<accession>A0A4S1CC29</accession>
<sequence>MEERIEEVVEETAVISSGGNVFADLGLPDAEELLAKSTIAMKINQIIEKRHLSQTEAAALLGITQPKVSLIQRGKLRGFSLEKLCNLLTLLGRDVDIVIRERKAGGLGHMRVVSA</sequence>
<dbReference type="SUPFAM" id="SSF47413">
    <property type="entry name" value="lambda repressor-like DNA-binding domains"/>
    <property type="match status" value="1"/>
</dbReference>
<comment type="caution">
    <text evidence="2">The sequence shown here is derived from an EMBL/GenBank/DDBJ whole genome shotgun (WGS) entry which is preliminary data.</text>
</comment>
<name>A0A4S1CC29_9BACT</name>
<evidence type="ECO:0000259" key="1">
    <source>
        <dbReference type="PROSITE" id="PS50943"/>
    </source>
</evidence>
<gene>
    <name evidence="2" type="ORF">E4633_17195</name>
</gene>
<evidence type="ECO:0000313" key="2">
    <source>
        <dbReference type="EMBL" id="TGU70929.1"/>
    </source>
</evidence>
<keyword evidence="3" id="KW-1185">Reference proteome</keyword>
<reference evidence="2 3" key="1">
    <citation type="submission" date="2019-04" db="EMBL/GenBank/DDBJ databases">
        <title>Geobacter oryzae sp. nov., ferric-reducing bacteria isolated from paddy soil.</title>
        <authorList>
            <person name="Xu Z."/>
            <person name="Masuda Y."/>
            <person name="Itoh H."/>
            <person name="Senoo K."/>
        </authorList>
    </citation>
    <scope>NUCLEOTIDE SEQUENCE [LARGE SCALE GENOMIC DNA]</scope>
    <source>
        <strain evidence="2 3">Red111</strain>
    </source>
</reference>
<dbReference type="Proteomes" id="UP000306416">
    <property type="component" value="Unassembled WGS sequence"/>
</dbReference>
<feature type="domain" description="HTH cro/C1-type" evidence="1">
    <location>
        <begin position="43"/>
        <end position="98"/>
    </location>
</feature>
<proteinExistence type="predicted"/>
<dbReference type="GO" id="GO:0003677">
    <property type="term" value="F:DNA binding"/>
    <property type="evidence" value="ECO:0007669"/>
    <property type="project" value="InterPro"/>
</dbReference>
<dbReference type="SMART" id="SM00530">
    <property type="entry name" value="HTH_XRE"/>
    <property type="match status" value="1"/>
</dbReference>
<protein>
    <submittedName>
        <fullName evidence="2">XRE family transcriptional regulator</fullName>
    </submittedName>
</protein>
<evidence type="ECO:0000313" key="3">
    <source>
        <dbReference type="Proteomes" id="UP000306416"/>
    </source>
</evidence>
<dbReference type="EMBL" id="SRSC01000004">
    <property type="protein sequence ID" value="TGU70929.1"/>
    <property type="molecule type" value="Genomic_DNA"/>
</dbReference>
<dbReference type="InterPro" id="IPR010982">
    <property type="entry name" value="Lambda_DNA-bd_dom_sf"/>
</dbReference>
<dbReference type="Gene3D" id="1.10.260.40">
    <property type="entry name" value="lambda repressor-like DNA-binding domains"/>
    <property type="match status" value="1"/>
</dbReference>
<dbReference type="CDD" id="cd00093">
    <property type="entry name" value="HTH_XRE"/>
    <property type="match status" value="1"/>
</dbReference>
<dbReference type="Pfam" id="PF13744">
    <property type="entry name" value="HTH_37"/>
    <property type="match status" value="1"/>
</dbReference>
<dbReference type="InterPro" id="IPR001387">
    <property type="entry name" value="Cro/C1-type_HTH"/>
</dbReference>
<dbReference type="InterPro" id="IPR039554">
    <property type="entry name" value="HigA2-like_HTH"/>
</dbReference>
<organism evidence="2 3">
    <name type="scientific">Geomonas terrae</name>
    <dbReference type="NCBI Taxonomy" id="2562681"/>
    <lineage>
        <taxon>Bacteria</taxon>
        <taxon>Pseudomonadati</taxon>
        <taxon>Thermodesulfobacteriota</taxon>
        <taxon>Desulfuromonadia</taxon>
        <taxon>Geobacterales</taxon>
        <taxon>Geobacteraceae</taxon>
        <taxon>Geomonas</taxon>
    </lineage>
</organism>
<dbReference type="PROSITE" id="PS50943">
    <property type="entry name" value="HTH_CROC1"/>
    <property type="match status" value="1"/>
</dbReference>
<dbReference type="AlphaFoldDB" id="A0A4S1CC29"/>